<evidence type="ECO:0000313" key="9">
    <source>
        <dbReference type="Proteomes" id="UP001153069"/>
    </source>
</evidence>
<evidence type="ECO:0000313" key="8">
    <source>
        <dbReference type="EMBL" id="CAB9527769.1"/>
    </source>
</evidence>
<keyword evidence="3 6" id="KW-1133">Transmembrane helix</keyword>
<dbReference type="Proteomes" id="UP001153069">
    <property type="component" value="Unassembled WGS sequence"/>
</dbReference>
<sequence>MPGDTSNGHVSLGYPKLRLWDLNETSSHYDHLIAAPSDEQLVSMWLGYGVVFSIFLAFNLVVFLAILLTKKTRTNGFNQYMLAIMLPDIIYTGYCALQFNVLAAKGSYRGHWCKTQLFVAVFFAISNFYLNAVVAHEVKILLDASMRRQRYFPPSQKRIFVLVTASYLWACLVATISLLIVQTDALQGVACVPLVGEDTHSKVAYFLLLFPLSFLPIFYVCYVALQIVRGGLLPDNGRTREIAIFFARICLVMVLMWAPTLISLMVGAKNIWVYYFAGIWSMATGSVTSIFSLLKPDIRQATLAFVRCQTRQANEEFDSSMNGTTRSRSSNNKFRNDRRRSSLFQWASSFLGSSRKTTGGAVVMAVQDPNRLQSGATSGIQKVPGDRTVEDGAVQQDNADKDDSDVAKQVKDEEVGSGEMGASLKMDET</sequence>
<reference evidence="8" key="1">
    <citation type="submission" date="2020-06" db="EMBL/GenBank/DDBJ databases">
        <authorList>
            <consortium name="Plant Systems Biology data submission"/>
        </authorList>
    </citation>
    <scope>NUCLEOTIDE SEQUENCE</scope>
    <source>
        <strain evidence="8">D6</strain>
    </source>
</reference>
<feature type="domain" description="G-protein coupled receptors family 1 profile" evidence="7">
    <location>
        <begin position="58"/>
        <end position="299"/>
    </location>
</feature>
<name>A0A9N8EXI3_9STRA</name>
<dbReference type="SUPFAM" id="SSF81321">
    <property type="entry name" value="Family A G protein-coupled receptor-like"/>
    <property type="match status" value="1"/>
</dbReference>
<feature type="compositionally biased region" description="Basic and acidic residues" evidence="5">
    <location>
        <begin position="398"/>
        <end position="414"/>
    </location>
</feature>
<evidence type="ECO:0000256" key="4">
    <source>
        <dbReference type="ARBA" id="ARBA00023136"/>
    </source>
</evidence>
<evidence type="ECO:0000256" key="2">
    <source>
        <dbReference type="ARBA" id="ARBA00022692"/>
    </source>
</evidence>
<organism evidence="8 9">
    <name type="scientific">Seminavis robusta</name>
    <dbReference type="NCBI Taxonomy" id="568900"/>
    <lineage>
        <taxon>Eukaryota</taxon>
        <taxon>Sar</taxon>
        <taxon>Stramenopiles</taxon>
        <taxon>Ochrophyta</taxon>
        <taxon>Bacillariophyta</taxon>
        <taxon>Bacillariophyceae</taxon>
        <taxon>Bacillariophycidae</taxon>
        <taxon>Naviculales</taxon>
        <taxon>Naviculaceae</taxon>
        <taxon>Seminavis</taxon>
    </lineage>
</organism>
<keyword evidence="9" id="KW-1185">Reference proteome</keyword>
<dbReference type="OrthoDB" id="48325at2759"/>
<gene>
    <name evidence="8" type="ORF">SEMRO_2066_G313250.1</name>
</gene>
<feature type="transmembrane region" description="Helical" evidence="6">
    <location>
        <begin position="159"/>
        <end position="183"/>
    </location>
</feature>
<feature type="transmembrane region" description="Helical" evidence="6">
    <location>
        <begin position="80"/>
        <end position="103"/>
    </location>
</feature>
<feature type="compositionally biased region" description="Polar residues" evidence="5">
    <location>
        <begin position="319"/>
        <end position="333"/>
    </location>
</feature>
<dbReference type="PROSITE" id="PS50262">
    <property type="entry name" value="G_PROTEIN_RECEP_F1_2"/>
    <property type="match status" value="1"/>
</dbReference>
<feature type="transmembrane region" description="Helical" evidence="6">
    <location>
        <begin position="203"/>
        <end position="225"/>
    </location>
</feature>
<dbReference type="InterPro" id="IPR017452">
    <property type="entry name" value="GPCR_Rhodpsn_7TM"/>
</dbReference>
<feature type="region of interest" description="Disordered" evidence="5">
    <location>
        <begin position="373"/>
        <end position="429"/>
    </location>
</feature>
<feature type="transmembrane region" description="Helical" evidence="6">
    <location>
        <begin position="115"/>
        <end position="138"/>
    </location>
</feature>
<dbReference type="EMBL" id="CAICTM010002064">
    <property type="protein sequence ID" value="CAB9527769.1"/>
    <property type="molecule type" value="Genomic_DNA"/>
</dbReference>
<feature type="region of interest" description="Disordered" evidence="5">
    <location>
        <begin position="316"/>
        <end position="336"/>
    </location>
</feature>
<evidence type="ECO:0000256" key="6">
    <source>
        <dbReference type="SAM" id="Phobius"/>
    </source>
</evidence>
<comment type="subcellular location">
    <subcellularLocation>
        <location evidence="1">Membrane</location>
    </subcellularLocation>
</comment>
<protein>
    <recommendedName>
        <fullName evidence="7">G-protein coupled receptors family 1 profile domain-containing protein</fullName>
    </recommendedName>
</protein>
<accession>A0A9N8EXI3</accession>
<keyword evidence="2 6" id="KW-0812">Transmembrane</keyword>
<dbReference type="AlphaFoldDB" id="A0A9N8EXI3"/>
<proteinExistence type="predicted"/>
<comment type="caution">
    <text evidence="8">The sequence shown here is derived from an EMBL/GenBank/DDBJ whole genome shotgun (WGS) entry which is preliminary data.</text>
</comment>
<evidence type="ECO:0000259" key="7">
    <source>
        <dbReference type="PROSITE" id="PS50262"/>
    </source>
</evidence>
<feature type="transmembrane region" description="Helical" evidence="6">
    <location>
        <begin position="45"/>
        <end position="68"/>
    </location>
</feature>
<evidence type="ECO:0000256" key="5">
    <source>
        <dbReference type="SAM" id="MobiDB-lite"/>
    </source>
</evidence>
<feature type="transmembrane region" description="Helical" evidence="6">
    <location>
        <begin position="272"/>
        <end position="294"/>
    </location>
</feature>
<dbReference type="Gene3D" id="1.20.1070.10">
    <property type="entry name" value="Rhodopsin 7-helix transmembrane proteins"/>
    <property type="match status" value="1"/>
</dbReference>
<evidence type="ECO:0000256" key="1">
    <source>
        <dbReference type="ARBA" id="ARBA00004370"/>
    </source>
</evidence>
<dbReference type="GO" id="GO:0016020">
    <property type="term" value="C:membrane"/>
    <property type="evidence" value="ECO:0007669"/>
    <property type="project" value="UniProtKB-SubCell"/>
</dbReference>
<keyword evidence="4 6" id="KW-0472">Membrane</keyword>
<feature type="transmembrane region" description="Helical" evidence="6">
    <location>
        <begin position="245"/>
        <end position="266"/>
    </location>
</feature>
<evidence type="ECO:0000256" key="3">
    <source>
        <dbReference type="ARBA" id="ARBA00022989"/>
    </source>
</evidence>